<dbReference type="Proteomes" id="UP000673691">
    <property type="component" value="Unassembled WGS sequence"/>
</dbReference>
<keyword evidence="3" id="KW-1185">Reference proteome</keyword>
<organism evidence="2 3">
    <name type="scientific">Olpidium bornovanus</name>
    <dbReference type="NCBI Taxonomy" id="278681"/>
    <lineage>
        <taxon>Eukaryota</taxon>
        <taxon>Fungi</taxon>
        <taxon>Fungi incertae sedis</taxon>
        <taxon>Olpidiomycota</taxon>
        <taxon>Olpidiomycotina</taxon>
        <taxon>Olpidiomycetes</taxon>
        <taxon>Olpidiales</taxon>
        <taxon>Olpidiaceae</taxon>
        <taxon>Olpidium</taxon>
    </lineage>
</organism>
<dbReference type="EMBL" id="JAEFCI010005359">
    <property type="protein sequence ID" value="KAG5460342.1"/>
    <property type="molecule type" value="Genomic_DNA"/>
</dbReference>
<dbReference type="OrthoDB" id="5598747at2759"/>
<feature type="compositionally biased region" description="Basic and acidic residues" evidence="1">
    <location>
        <begin position="93"/>
        <end position="136"/>
    </location>
</feature>
<gene>
    <name evidence="2" type="ORF">BJ554DRAFT_7621</name>
</gene>
<reference evidence="2 3" key="1">
    <citation type="journal article" name="Sci. Rep.">
        <title>Genome-scale phylogenetic analyses confirm Olpidium as the closest living zoosporic fungus to the non-flagellated, terrestrial fungi.</title>
        <authorList>
            <person name="Chang Y."/>
            <person name="Rochon D."/>
            <person name="Sekimoto S."/>
            <person name="Wang Y."/>
            <person name="Chovatia M."/>
            <person name="Sandor L."/>
            <person name="Salamov A."/>
            <person name="Grigoriev I.V."/>
            <person name="Stajich J.E."/>
            <person name="Spatafora J.W."/>
        </authorList>
    </citation>
    <scope>NUCLEOTIDE SEQUENCE [LARGE SCALE GENOMIC DNA]</scope>
    <source>
        <strain evidence="2">S191</strain>
    </source>
</reference>
<proteinExistence type="predicted"/>
<feature type="region of interest" description="Disordered" evidence="1">
    <location>
        <begin position="85"/>
        <end position="136"/>
    </location>
</feature>
<protein>
    <submittedName>
        <fullName evidence="2">Uncharacterized protein</fullName>
    </submittedName>
</protein>
<accession>A0A8H8DJQ0</accession>
<name>A0A8H8DJQ0_9FUNG</name>
<dbReference type="AlphaFoldDB" id="A0A8H8DJQ0"/>
<evidence type="ECO:0000313" key="3">
    <source>
        <dbReference type="Proteomes" id="UP000673691"/>
    </source>
</evidence>
<feature type="non-terminal residue" evidence="2">
    <location>
        <position position="136"/>
    </location>
</feature>
<comment type="caution">
    <text evidence="2">The sequence shown here is derived from an EMBL/GenBank/DDBJ whole genome shotgun (WGS) entry which is preliminary data.</text>
</comment>
<sequence>MPVLSDNLFSHRFFLCQPVERSVRRFNPLRIPKSLQAALPYKSKPKDAAKRKNPGLLEKRAVVMDAKERKIASLLQAVRTLRSEKVKKRKVKKAEQREAALKKKARAEEARGAKEKERRKEYFRKEGRNAKSDKPV</sequence>
<evidence type="ECO:0000256" key="1">
    <source>
        <dbReference type="SAM" id="MobiDB-lite"/>
    </source>
</evidence>
<evidence type="ECO:0000313" key="2">
    <source>
        <dbReference type="EMBL" id="KAG5460342.1"/>
    </source>
</evidence>